<evidence type="ECO:0000313" key="4">
    <source>
        <dbReference type="Proteomes" id="UP000248798"/>
    </source>
</evidence>
<feature type="domain" description="Putative restriction endonuclease" evidence="1">
    <location>
        <begin position="13"/>
        <end position="159"/>
    </location>
</feature>
<reference evidence="2 5" key="2">
    <citation type="submission" date="2019-02" db="EMBL/GenBank/DDBJ databases">
        <title>Complete genome sequence of Desulfobacter hydrogenophilus AcRS1.</title>
        <authorList>
            <person name="Marietou A."/>
            <person name="Lund M.B."/>
            <person name="Marshall I.P.G."/>
            <person name="Schreiber L."/>
            <person name="Jorgensen B."/>
        </authorList>
    </citation>
    <scope>NUCLEOTIDE SEQUENCE [LARGE SCALE GENOMIC DNA]</scope>
    <source>
        <strain evidence="2 5">AcRS1</strain>
    </source>
</reference>
<keyword evidence="3" id="KW-0540">Nuclease</keyword>
<dbReference type="AlphaFoldDB" id="A0A328FAK6"/>
<dbReference type="InterPro" id="IPR012296">
    <property type="entry name" value="Nuclease_put_TT1808"/>
</dbReference>
<keyword evidence="3" id="KW-0378">Hydrolase</keyword>
<dbReference type="RefSeq" id="WP_111957013.1">
    <property type="nucleotide sequence ID" value="NZ_CP036313.1"/>
</dbReference>
<evidence type="ECO:0000259" key="1">
    <source>
        <dbReference type="Pfam" id="PF05685"/>
    </source>
</evidence>
<dbReference type="OrthoDB" id="5503005at2"/>
<dbReference type="EMBL" id="CP036313">
    <property type="protein sequence ID" value="QBH13736.1"/>
    <property type="molecule type" value="Genomic_DNA"/>
</dbReference>
<gene>
    <name evidence="3" type="ORF">DO021_12130</name>
    <name evidence="2" type="ORF">EYB58_12880</name>
</gene>
<dbReference type="GO" id="GO:0004519">
    <property type="term" value="F:endonuclease activity"/>
    <property type="evidence" value="ECO:0007669"/>
    <property type="project" value="UniProtKB-KW"/>
</dbReference>
<protein>
    <submittedName>
        <fullName evidence="3">Uma2 family endonuclease</fullName>
    </submittedName>
</protein>
<keyword evidence="3" id="KW-0255">Endonuclease</keyword>
<accession>A0A328FAK6</accession>
<organism evidence="3 4">
    <name type="scientific">Desulfobacter hydrogenophilus</name>
    <dbReference type="NCBI Taxonomy" id="2291"/>
    <lineage>
        <taxon>Bacteria</taxon>
        <taxon>Pseudomonadati</taxon>
        <taxon>Thermodesulfobacteriota</taxon>
        <taxon>Desulfobacteria</taxon>
        <taxon>Desulfobacterales</taxon>
        <taxon>Desulfobacteraceae</taxon>
        <taxon>Desulfobacter</taxon>
    </lineage>
</organism>
<evidence type="ECO:0000313" key="2">
    <source>
        <dbReference type="EMBL" id="QBH13736.1"/>
    </source>
</evidence>
<evidence type="ECO:0000313" key="3">
    <source>
        <dbReference type="EMBL" id="RAM01681.1"/>
    </source>
</evidence>
<reference evidence="3 4" key="1">
    <citation type="submission" date="2018-06" db="EMBL/GenBank/DDBJ databases">
        <title>Complete Genome Sequence of Desulfobacter hydrogenophilus (DSM3380).</title>
        <authorList>
            <person name="Marietou A."/>
            <person name="Schreiber L."/>
            <person name="Marshall I."/>
            <person name="Jorgensen B."/>
        </authorList>
    </citation>
    <scope>NUCLEOTIDE SEQUENCE [LARGE SCALE GENOMIC DNA]</scope>
    <source>
        <strain evidence="3 4">DSM 3380</strain>
    </source>
</reference>
<dbReference type="Pfam" id="PF05685">
    <property type="entry name" value="Uma2"/>
    <property type="match status" value="1"/>
</dbReference>
<name>A0A328FAK6_9BACT</name>
<dbReference type="InterPro" id="IPR008538">
    <property type="entry name" value="Uma2"/>
</dbReference>
<dbReference type="InterPro" id="IPR011335">
    <property type="entry name" value="Restrct_endonuc-II-like"/>
</dbReference>
<evidence type="ECO:0000313" key="5">
    <source>
        <dbReference type="Proteomes" id="UP000293902"/>
    </source>
</evidence>
<dbReference type="SUPFAM" id="SSF52980">
    <property type="entry name" value="Restriction endonuclease-like"/>
    <property type="match status" value="1"/>
</dbReference>
<keyword evidence="5" id="KW-1185">Reference proteome</keyword>
<proteinExistence type="predicted"/>
<dbReference type="Proteomes" id="UP000293902">
    <property type="component" value="Chromosome"/>
</dbReference>
<dbReference type="PANTHER" id="PTHR36558">
    <property type="entry name" value="GLR1098 PROTEIN"/>
    <property type="match status" value="1"/>
</dbReference>
<dbReference type="PANTHER" id="PTHR36558:SF1">
    <property type="entry name" value="RESTRICTION ENDONUCLEASE DOMAIN-CONTAINING PROTEIN-RELATED"/>
    <property type="match status" value="1"/>
</dbReference>
<sequence>MNQSQEKLKMTAEEYLKFERVSEIRHEYYDGEIFAMTGAKVNHKRIGSNINRFLGNQLADRSCDVFLSDMRVKIQGVDKYTYPDVVVVCGDLELEDDQFDTLLNPDVIIEILSNSTELYDRGEKFAHYRLIPSLQEYILISQYHCKVEKFIRGDDGIWRIFDPYTKIDTEIKLESIDCRLLLSEIYHRVKFE</sequence>
<dbReference type="EMBL" id="QLNI01000023">
    <property type="protein sequence ID" value="RAM01681.1"/>
    <property type="molecule type" value="Genomic_DNA"/>
</dbReference>
<dbReference type="Gene3D" id="3.90.1570.10">
    <property type="entry name" value="tt1808, chain A"/>
    <property type="match status" value="1"/>
</dbReference>
<dbReference type="CDD" id="cd06260">
    <property type="entry name" value="DUF820-like"/>
    <property type="match status" value="1"/>
</dbReference>
<dbReference type="Proteomes" id="UP000248798">
    <property type="component" value="Unassembled WGS sequence"/>
</dbReference>